<gene>
    <name evidence="9 12" type="primary">rbsK</name>
    <name evidence="12" type="ORF">NCTC11343_02737</name>
</gene>
<feature type="binding site" evidence="9">
    <location>
        <position position="293"/>
    </location>
    <ligand>
        <name>K(+)</name>
        <dbReference type="ChEBI" id="CHEBI:29103"/>
    </ligand>
</feature>
<comment type="pathway">
    <text evidence="9">Carbohydrate metabolism; D-ribose degradation; D-ribose 5-phosphate from beta-D-ribopyranose: step 2/2.</text>
</comment>
<feature type="binding site" evidence="9">
    <location>
        <begin position="222"/>
        <end position="227"/>
    </location>
    <ligand>
        <name>ATP</name>
        <dbReference type="ChEBI" id="CHEBI:30616"/>
    </ligand>
</feature>
<dbReference type="EMBL" id="UAUU01000009">
    <property type="protein sequence ID" value="SPZ87134.1"/>
    <property type="molecule type" value="Genomic_DNA"/>
</dbReference>
<feature type="binding site" evidence="9">
    <location>
        <begin position="41"/>
        <end position="45"/>
    </location>
    <ligand>
        <name>substrate</name>
    </ligand>
</feature>
<feature type="binding site" evidence="9">
    <location>
        <position position="254"/>
    </location>
    <ligand>
        <name>substrate</name>
    </ligand>
</feature>
<evidence type="ECO:0000256" key="1">
    <source>
        <dbReference type="ARBA" id="ARBA00022679"/>
    </source>
</evidence>
<dbReference type="InterPro" id="IPR029056">
    <property type="entry name" value="Ribokinase-like"/>
</dbReference>
<evidence type="ECO:0000256" key="9">
    <source>
        <dbReference type="HAMAP-Rule" id="MF_01987"/>
    </source>
</evidence>
<comment type="activity regulation">
    <text evidence="9">Activated by a monovalent cation that binds near, but not in, the active site. The most likely occupant of the site in vivo is potassium. Ion binding induces a conformational change that may alter substrate affinity.</text>
</comment>
<dbReference type="GO" id="GO:0004747">
    <property type="term" value="F:ribokinase activity"/>
    <property type="evidence" value="ECO:0007669"/>
    <property type="project" value="UniProtKB-UniRule"/>
</dbReference>
<keyword evidence="4 9" id="KW-0418">Kinase</keyword>
<proteinExistence type="inferred from homology"/>
<evidence type="ECO:0000256" key="10">
    <source>
        <dbReference type="NCBIfam" id="TIGR02152"/>
    </source>
</evidence>
<keyword evidence="8 9" id="KW-0119">Carbohydrate metabolism</keyword>
<dbReference type="RefSeq" id="WP_112374945.1">
    <property type="nucleotide sequence ID" value="NZ_CP069793.1"/>
</dbReference>
<feature type="binding site" evidence="9">
    <location>
        <begin position="253"/>
        <end position="254"/>
    </location>
    <ligand>
        <name>ATP</name>
        <dbReference type="ChEBI" id="CHEBI:30616"/>
    </ligand>
</feature>
<dbReference type="PANTHER" id="PTHR10584">
    <property type="entry name" value="SUGAR KINASE"/>
    <property type="match status" value="1"/>
</dbReference>
<dbReference type="HAMAP" id="MF_01987">
    <property type="entry name" value="Ribokinase"/>
    <property type="match status" value="1"/>
</dbReference>
<feature type="binding site" evidence="9">
    <location>
        <position position="248"/>
    </location>
    <ligand>
        <name>K(+)</name>
        <dbReference type="ChEBI" id="CHEBI:29103"/>
    </ligand>
</feature>
<keyword evidence="3 9" id="KW-0547">Nucleotide-binding</keyword>
<comment type="function">
    <text evidence="9">Catalyzes the phosphorylation of ribose at O-5 in a reaction requiring ATP and magnesium. The resulting D-ribose-5-phosphate can then be used either for sythesis of nucleotides, histidine, and tryptophan, or as a component of the pentose phosphate pathway.</text>
</comment>
<dbReference type="AlphaFoldDB" id="A0A2X2J0C8"/>
<name>A0A2X2J0C8_SPHMU</name>
<comment type="catalytic activity">
    <reaction evidence="9">
        <text>D-ribose + ATP = D-ribose 5-phosphate + ADP + H(+)</text>
        <dbReference type="Rhea" id="RHEA:13697"/>
        <dbReference type="ChEBI" id="CHEBI:15378"/>
        <dbReference type="ChEBI" id="CHEBI:30616"/>
        <dbReference type="ChEBI" id="CHEBI:47013"/>
        <dbReference type="ChEBI" id="CHEBI:78346"/>
        <dbReference type="ChEBI" id="CHEBI:456216"/>
        <dbReference type="EC" id="2.7.1.15"/>
    </reaction>
</comment>
<dbReference type="InterPro" id="IPR011877">
    <property type="entry name" value="Ribokinase"/>
</dbReference>
<dbReference type="PRINTS" id="PR00990">
    <property type="entry name" value="RIBOKINASE"/>
</dbReference>
<feature type="binding site" evidence="9">
    <location>
        <position position="142"/>
    </location>
    <ligand>
        <name>substrate</name>
    </ligand>
</feature>
<dbReference type="Gene3D" id="3.40.1190.20">
    <property type="match status" value="1"/>
</dbReference>
<feature type="binding site" evidence="9">
    <location>
        <position position="284"/>
    </location>
    <ligand>
        <name>K(+)</name>
        <dbReference type="ChEBI" id="CHEBI:29103"/>
    </ligand>
</feature>
<keyword evidence="9" id="KW-0963">Cytoplasm</keyword>
<dbReference type="EC" id="2.7.1.15" evidence="9 10"/>
<evidence type="ECO:0000313" key="12">
    <source>
        <dbReference type="EMBL" id="SPZ87134.1"/>
    </source>
</evidence>
<evidence type="ECO:0000256" key="5">
    <source>
        <dbReference type="ARBA" id="ARBA00022840"/>
    </source>
</evidence>
<feature type="binding site" evidence="9">
    <location>
        <position position="289"/>
    </location>
    <ligand>
        <name>K(+)</name>
        <dbReference type="ChEBI" id="CHEBI:29103"/>
    </ligand>
</feature>
<feature type="binding site" evidence="9">
    <location>
        <position position="287"/>
    </location>
    <ligand>
        <name>K(+)</name>
        <dbReference type="ChEBI" id="CHEBI:29103"/>
    </ligand>
</feature>
<dbReference type="SUPFAM" id="SSF53613">
    <property type="entry name" value="Ribokinase-like"/>
    <property type="match status" value="1"/>
</dbReference>
<feature type="active site" description="Proton acceptor" evidence="9">
    <location>
        <position position="254"/>
    </location>
</feature>
<keyword evidence="7 9" id="KW-0630">Potassium</keyword>
<dbReference type="Pfam" id="PF00294">
    <property type="entry name" value="PfkB"/>
    <property type="match status" value="1"/>
</dbReference>
<dbReference type="GO" id="GO:0005829">
    <property type="term" value="C:cytosol"/>
    <property type="evidence" value="ECO:0007669"/>
    <property type="project" value="TreeGrafter"/>
</dbReference>
<evidence type="ECO:0000313" key="13">
    <source>
        <dbReference type="Proteomes" id="UP000251241"/>
    </source>
</evidence>
<dbReference type="CDD" id="cd01174">
    <property type="entry name" value="ribokinase"/>
    <property type="match status" value="1"/>
</dbReference>
<keyword evidence="6 9" id="KW-0460">Magnesium</keyword>
<evidence type="ECO:0000259" key="11">
    <source>
        <dbReference type="Pfam" id="PF00294"/>
    </source>
</evidence>
<feature type="binding site" evidence="9">
    <location>
        <begin position="13"/>
        <end position="15"/>
    </location>
    <ligand>
        <name>substrate</name>
    </ligand>
</feature>
<comment type="subcellular location">
    <subcellularLocation>
        <location evidence="9">Cytoplasm</location>
    </subcellularLocation>
</comment>
<protein>
    <recommendedName>
        <fullName evidence="9 10">Ribokinase</fullName>
        <shortName evidence="9">RK</shortName>
        <ecNumber evidence="9 10">2.7.1.15</ecNumber>
    </recommendedName>
</protein>
<comment type="similarity">
    <text evidence="9">Belongs to the carbohydrate kinase PfkB family. Ribokinase subfamily.</text>
</comment>
<comment type="caution">
    <text evidence="9">Lacks conserved residue(s) required for the propagation of feature annotation.</text>
</comment>
<keyword evidence="2 9" id="KW-0479">Metal-binding</keyword>
<dbReference type="GO" id="GO:0046872">
    <property type="term" value="F:metal ion binding"/>
    <property type="evidence" value="ECO:0007669"/>
    <property type="project" value="UniProtKB-KW"/>
</dbReference>
<dbReference type="NCBIfam" id="TIGR02152">
    <property type="entry name" value="D_ribokin_bact"/>
    <property type="match status" value="1"/>
</dbReference>
<evidence type="ECO:0000256" key="7">
    <source>
        <dbReference type="ARBA" id="ARBA00022958"/>
    </source>
</evidence>
<dbReference type="UniPathway" id="UPA00916">
    <property type="reaction ID" value="UER00889"/>
</dbReference>
<organism evidence="12 13">
    <name type="scientific">Sphingobacterium multivorum</name>
    <dbReference type="NCBI Taxonomy" id="28454"/>
    <lineage>
        <taxon>Bacteria</taxon>
        <taxon>Pseudomonadati</taxon>
        <taxon>Bacteroidota</taxon>
        <taxon>Sphingobacteriia</taxon>
        <taxon>Sphingobacteriales</taxon>
        <taxon>Sphingobacteriaceae</taxon>
        <taxon>Sphingobacterium</taxon>
    </lineage>
</organism>
<evidence type="ECO:0000256" key="3">
    <source>
        <dbReference type="ARBA" id="ARBA00022741"/>
    </source>
</evidence>
<reference evidence="12 13" key="1">
    <citation type="submission" date="2018-06" db="EMBL/GenBank/DDBJ databases">
        <authorList>
            <consortium name="Pathogen Informatics"/>
            <person name="Doyle S."/>
        </authorList>
    </citation>
    <scope>NUCLEOTIDE SEQUENCE [LARGE SCALE GENOMIC DNA]</scope>
    <source>
        <strain evidence="12 13">NCTC11343</strain>
    </source>
</reference>
<feature type="binding site" evidence="9">
    <location>
        <position position="250"/>
    </location>
    <ligand>
        <name>K(+)</name>
        <dbReference type="ChEBI" id="CHEBI:29103"/>
    </ligand>
</feature>
<dbReference type="GeneID" id="97182675"/>
<feature type="binding site" evidence="9">
    <location>
        <position position="186"/>
    </location>
    <ligand>
        <name>ATP</name>
        <dbReference type="ChEBI" id="CHEBI:30616"/>
    </ligand>
</feature>
<accession>A0A2X2J0C8</accession>
<comment type="cofactor">
    <cofactor evidence="9">
        <name>Mg(2+)</name>
        <dbReference type="ChEBI" id="CHEBI:18420"/>
    </cofactor>
    <text evidence="9">Requires a divalent cation, most likely magnesium in vivo, as an electrophilic catalyst to aid phosphoryl group transfer. It is the chelate of the metal and the nucleotide that is the actual substrate.</text>
</comment>
<dbReference type="InterPro" id="IPR011611">
    <property type="entry name" value="PfkB_dom"/>
</dbReference>
<comment type="subunit">
    <text evidence="9">Homodimer.</text>
</comment>
<evidence type="ECO:0000256" key="8">
    <source>
        <dbReference type="ARBA" id="ARBA00023277"/>
    </source>
</evidence>
<sequence length="303" mass="32060">MSSANIVVLGSSNTDMVVKAAHLPAPGETILGGQFFMVPGGKGANQAVAAARSRSAVAFIAKVGTDIFGQQAIAHYQQEGILVDMIFRDEENPSGIALISVDAKGENCILVAPGANATLTPKELQSVKNTIISGNVLLMQLEIPIETIEQAIDIAVQHDTKIILNTAPAQALTDQLLQQVDILILNTSETQFYTGMTIENWEEAALAADYLYQKCPGIIIITLGAKGSLLKEKDNYIQIPAEEVNAVDSTGAGDTFCGVLAACVAKEMPIVDAVKLASKAAAISVTRMGAQTSIPFWQEYSIL</sequence>
<dbReference type="GO" id="GO:0005524">
    <property type="term" value="F:ATP binding"/>
    <property type="evidence" value="ECO:0007669"/>
    <property type="project" value="UniProtKB-UniRule"/>
</dbReference>
<dbReference type="GO" id="GO:0019303">
    <property type="term" value="P:D-ribose catabolic process"/>
    <property type="evidence" value="ECO:0007669"/>
    <property type="project" value="UniProtKB-UniRule"/>
</dbReference>
<dbReference type="Proteomes" id="UP000251241">
    <property type="component" value="Unassembled WGS sequence"/>
</dbReference>
<dbReference type="PANTHER" id="PTHR10584:SF166">
    <property type="entry name" value="RIBOKINASE"/>
    <property type="match status" value="1"/>
</dbReference>
<keyword evidence="1 9" id="KW-0808">Transferase</keyword>
<dbReference type="InterPro" id="IPR002139">
    <property type="entry name" value="Ribo/fructo_kinase"/>
</dbReference>
<evidence type="ECO:0000256" key="6">
    <source>
        <dbReference type="ARBA" id="ARBA00022842"/>
    </source>
</evidence>
<feature type="domain" description="Carbohydrate kinase PfkB" evidence="11">
    <location>
        <begin position="4"/>
        <end position="295"/>
    </location>
</feature>
<keyword evidence="5 9" id="KW-0067">ATP-binding</keyword>
<evidence type="ECO:0000256" key="4">
    <source>
        <dbReference type="ARBA" id="ARBA00022777"/>
    </source>
</evidence>
<evidence type="ECO:0000256" key="2">
    <source>
        <dbReference type="ARBA" id="ARBA00022723"/>
    </source>
</evidence>